<dbReference type="InterPro" id="IPR005201">
    <property type="entry name" value="TIM_ENGase"/>
</dbReference>
<dbReference type="Pfam" id="PF03644">
    <property type="entry name" value="Glyco_hydro_85"/>
    <property type="match status" value="1"/>
</dbReference>
<dbReference type="GO" id="GO:0033925">
    <property type="term" value="F:mannosyl-glycoprotein endo-beta-N-acetylglucosaminidase activity"/>
    <property type="evidence" value="ECO:0007669"/>
    <property type="project" value="UniProtKB-EC"/>
</dbReference>
<evidence type="ECO:0000259" key="1">
    <source>
        <dbReference type="Pfam" id="PF03644"/>
    </source>
</evidence>
<accession>A0ABY8EJZ0</accession>
<evidence type="ECO:0000313" key="3">
    <source>
        <dbReference type="Proteomes" id="UP000818624"/>
    </source>
</evidence>
<keyword evidence="2" id="KW-0378">Hydrolase</keyword>
<name>A0ABY8EJZ0_MALFU</name>
<evidence type="ECO:0000313" key="2">
    <source>
        <dbReference type="EMBL" id="WFD45970.1"/>
    </source>
</evidence>
<organism evidence="2 3">
    <name type="scientific">Malassezia furfur</name>
    <name type="common">Pityriasis versicolor infection agent</name>
    <name type="synonym">Pityrosporum furfur</name>
    <dbReference type="NCBI Taxonomy" id="55194"/>
    <lineage>
        <taxon>Eukaryota</taxon>
        <taxon>Fungi</taxon>
        <taxon>Dikarya</taxon>
        <taxon>Basidiomycota</taxon>
        <taxon>Ustilaginomycotina</taxon>
        <taxon>Malasseziomycetes</taxon>
        <taxon>Malasseziales</taxon>
        <taxon>Malasseziaceae</taxon>
        <taxon>Malassezia</taxon>
    </lineage>
</organism>
<dbReference type="Gene3D" id="3.20.20.80">
    <property type="entry name" value="Glycosidases"/>
    <property type="match status" value="1"/>
</dbReference>
<reference evidence="2 3" key="1">
    <citation type="journal article" date="2020" name="Elife">
        <title>Loss of centromere function drives karyotype evolution in closely related Malassezia species.</title>
        <authorList>
            <person name="Sankaranarayanan S.R."/>
            <person name="Ianiri G."/>
            <person name="Coelho M.A."/>
            <person name="Reza M.H."/>
            <person name="Thimmappa B.C."/>
            <person name="Ganguly P."/>
            <person name="Vadnala R.N."/>
            <person name="Sun S."/>
            <person name="Siddharthan R."/>
            <person name="Tellgren-Roth C."/>
            <person name="Dawson T.L."/>
            <person name="Heitman J."/>
            <person name="Sanyal K."/>
        </authorList>
    </citation>
    <scope>NUCLEOTIDE SEQUENCE [LARGE SCALE GENOMIC DNA]</scope>
    <source>
        <strain evidence="2">CBS14141</strain>
    </source>
</reference>
<protein>
    <submittedName>
        <fullName evidence="2">Mannosyl-glycoprotein endo-beta-N-acetylglucosaminidase</fullName>
        <ecNumber evidence="2">3.2.1.96</ecNumber>
    </submittedName>
</protein>
<dbReference type="PANTHER" id="PTHR13246">
    <property type="entry name" value="ENDO BETA N-ACETYLGLUCOSAMINIDASE"/>
    <property type="match status" value="1"/>
</dbReference>
<dbReference type="Gene3D" id="2.60.120.260">
    <property type="entry name" value="Galactose-binding domain-like"/>
    <property type="match status" value="1"/>
</dbReference>
<keyword evidence="3" id="KW-1185">Reference proteome</keyword>
<keyword evidence="2" id="KW-0326">Glycosidase</keyword>
<dbReference type="EMBL" id="CP046234">
    <property type="protein sequence ID" value="WFD45970.1"/>
    <property type="molecule type" value="Genomic_DNA"/>
</dbReference>
<gene>
    <name evidence="2" type="ORF">GLX27_000598</name>
</gene>
<dbReference type="InterPro" id="IPR032979">
    <property type="entry name" value="ENGase"/>
</dbReference>
<dbReference type="EC" id="3.2.1.96" evidence="2"/>
<dbReference type="Proteomes" id="UP000818624">
    <property type="component" value="Chromosome 1"/>
</dbReference>
<feature type="domain" description="Cytosolic endo-beta-N-acetylglucosaminidase TIM barrel" evidence="1">
    <location>
        <begin position="60"/>
        <end position="383"/>
    </location>
</feature>
<sequence>MPPAHLPCVGRAAHFTSLAALDAAHDETKQAPRPSAVPLRTLGDRPRLLVCHDFQGGYAEDAHAQGYTFEHWAYTDLFVYFSHQRVSPPPDAYVFAAHRHGTHILGTLIFEWDEARPDLRRLLDGPNPRRAHIREPLSRHYADALIDLASARGFDGYLINVEVSLDVREGDNEYLRRSDAMHNAARMRQWVAYLRAEGARRLPHWHVVWYDSVTYPHGQLAWQDVMSPANAPFFRAAQAGFTNYTWVGKDCDYTQPHAALQASARTADALQFPRSSVYTGIDVFGRNCFGGHDTWKALEMIGPKRLRDDARHLGLSIALFAPGWTWEHNAPQQGARTWDDWWADDCRLWLEGPRAIARHFAPQPVRFVGQFRTNFAIGAGHAWFVRGEQVDASAWTDESVSAPKPDLAWPSVQYVCDAQGERINVRITTSLVPAAWSGNVALRVALPRDARALCIPLLALDVPKAYAEATVRVYVYGAVPVRVCLLSPTLTLLASDEQPGPNGWRRYTARTALPVGVVHLGFAAQTDAAVELRIGQVDVEAAPADEVYEATRTGDAAQWPAFSSEGYELFSLGDESAWLGTPAWGWSKCAASVRGQKSQ</sequence>
<proteinExistence type="predicted"/>
<dbReference type="PANTHER" id="PTHR13246:SF1">
    <property type="entry name" value="CYTOSOLIC ENDO-BETA-N-ACETYLGLUCOSAMINIDASE"/>
    <property type="match status" value="1"/>
</dbReference>